<dbReference type="PROSITE" id="PS50290">
    <property type="entry name" value="PI3_4_KINASE_3"/>
    <property type="match status" value="1"/>
</dbReference>
<dbReference type="PANTHER" id="PTHR11139">
    <property type="entry name" value="ATAXIA TELANGIECTASIA MUTATED ATM -RELATED"/>
    <property type="match status" value="1"/>
</dbReference>
<accession>A0A1J4MUI1</accession>
<feature type="compositionally biased region" description="Basic and acidic residues" evidence="12">
    <location>
        <begin position="2097"/>
        <end position="2109"/>
    </location>
</feature>
<dbReference type="Proteomes" id="UP000186804">
    <property type="component" value="Unassembled WGS sequence"/>
</dbReference>
<dbReference type="Pfam" id="PF23593">
    <property type="entry name" value="HEAT_ATR"/>
    <property type="match status" value="1"/>
</dbReference>
<keyword evidence="9" id="KW-0067">ATP-binding</keyword>
<evidence type="ECO:0000256" key="9">
    <source>
        <dbReference type="ARBA" id="ARBA00022840"/>
    </source>
</evidence>
<dbReference type="InterPro" id="IPR018936">
    <property type="entry name" value="PI3/4_kinase_CS"/>
</dbReference>
<keyword evidence="4" id="KW-0723">Serine/threonine-protein kinase</keyword>
<dbReference type="PANTHER" id="PTHR11139:SF69">
    <property type="entry name" value="SERINE_THREONINE-PROTEIN KINASE ATR"/>
    <property type="match status" value="1"/>
</dbReference>
<evidence type="ECO:0000256" key="7">
    <source>
        <dbReference type="ARBA" id="ARBA00022763"/>
    </source>
</evidence>
<protein>
    <recommendedName>
        <fullName evidence="11">Serine/threonine-protein kinase ATR</fullName>
        <ecNumber evidence="3">2.7.11.1</ecNumber>
    </recommendedName>
</protein>
<dbReference type="EC" id="2.7.11.1" evidence="3"/>
<keyword evidence="10" id="KW-0539">Nucleus</keyword>
<evidence type="ECO:0000256" key="6">
    <source>
        <dbReference type="ARBA" id="ARBA00022741"/>
    </source>
</evidence>
<dbReference type="SMART" id="SM00146">
    <property type="entry name" value="PI3Kc"/>
    <property type="match status" value="1"/>
</dbReference>
<dbReference type="InterPro" id="IPR011009">
    <property type="entry name" value="Kinase-like_dom_sf"/>
</dbReference>
<proteinExistence type="inferred from homology"/>
<evidence type="ECO:0000256" key="5">
    <source>
        <dbReference type="ARBA" id="ARBA00022679"/>
    </source>
</evidence>
<dbReference type="InterPro" id="IPR057564">
    <property type="entry name" value="HEAT_ATR"/>
</dbReference>
<dbReference type="GeneID" id="92365728"/>
<evidence type="ECO:0000256" key="3">
    <source>
        <dbReference type="ARBA" id="ARBA00012513"/>
    </source>
</evidence>
<dbReference type="PROSITE" id="PS51190">
    <property type="entry name" value="FATC"/>
    <property type="match status" value="1"/>
</dbReference>
<keyword evidence="5" id="KW-0808">Transferase</keyword>
<dbReference type="SUPFAM" id="SSF56112">
    <property type="entry name" value="Protein kinase-like (PK-like)"/>
    <property type="match status" value="1"/>
</dbReference>
<evidence type="ECO:0000256" key="8">
    <source>
        <dbReference type="ARBA" id="ARBA00022777"/>
    </source>
</evidence>
<keyword evidence="6" id="KW-0547">Nucleotide-binding</keyword>
<comment type="caution">
    <text evidence="15">The sequence shown here is derived from an EMBL/GenBank/DDBJ whole genome shotgun (WGS) entry which is preliminary data.</text>
</comment>
<reference evidence="15 16" key="1">
    <citation type="submission" date="2016-10" db="EMBL/GenBank/DDBJ databases">
        <title>Reductive evolution of mitochondrial metabolism and differential evolution of invasion-related proteins in Cryptosporidium.</title>
        <authorList>
            <person name="Liu S."/>
            <person name="Roellig D.M."/>
            <person name="Guo Y."/>
            <person name="Li N."/>
            <person name="Frace M.A."/>
            <person name="Tang K."/>
            <person name="Zhang L."/>
            <person name="Feng Y."/>
            <person name="Xiao L."/>
        </authorList>
    </citation>
    <scope>NUCLEOTIDE SEQUENCE [LARGE SCALE GENOMIC DNA]</scope>
    <source>
        <strain evidence="15">30847</strain>
    </source>
</reference>
<dbReference type="PROSITE" id="PS00916">
    <property type="entry name" value="PI3_4_KINASE_2"/>
    <property type="match status" value="1"/>
</dbReference>
<dbReference type="RefSeq" id="XP_067069573.1">
    <property type="nucleotide sequence ID" value="XM_067211778.1"/>
</dbReference>
<dbReference type="VEuPathDB" id="CryptoDB:cand_015430"/>
<keyword evidence="16" id="KW-1185">Reference proteome</keyword>
<comment type="similarity">
    <text evidence="2">Belongs to the PI3/PI4-kinase family. ATM subfamily.</text>
</comment>
<dbReference type="GO" id="GO:0005694">
    <property type="term" value="C:chromosome"/>
    <property type="evidence" value="ECO:0007669"/>
    <property type="project" value="TreeGrafter"/>
</dbReference>
<dbReference type="Gene3D" id="1.10.1070.11">
    <property type="entry name" value="Phosphatidylinositol 3-/4-kinase, catalytic domain"/>
    <property type="match status" value="1"/>
</dbReference>
<evidence type="ECO:0000256" key="10">
    <source>
        <dbReference type="ARBA" id="ARBA00023242"/>
    </source>
</evidence>
<dbReference type="InterPro" id="IPR036940">
    <property type="entry name" value="PI3/4_kinase_cat_sf"/>
</dbReference>
<dbReference type="CDD" id="cd00892">
    <property type="entry name" value="PIKKc_ATR"/>
    <property type="match status" value="1"/>
</dbReference>
<dbReference type="OrthoDB" id="339600at2759"/>
<feature type="domain" description="FATC" evidence="14">
    <location>
        <begin position="3612"/>
        <end position="3644"/>
    </location>
</feature>
<keyword evidence="7" id="KW-0227">DNA damage</keyword>
<dbReference type="GO" id="GO:0005524">
    <property type="term" value="F:ATP binding"/>
    <property type="evidence" value="ECO:0007669"/>
    <property type="project" value="UniProtKB-KW"/>
</dbReference>
<evidence type="ECO:0000313" key="16">
    <source>
        <dbReference type="Proteomes" id="UP000186804"/>
    </source>
</evidence>
<dbReference type="GO" id="GO:0004674">
    <property type="term" value="F:protein serine/threonine kinase activity"/>
    <property type="evidence" value="ECO:0007669"/>
    <property type="project" value="UniProtKB-KW"/>
</dbReference>
<dbReference type="GO" id="GO:0006281">
    <property type="term" value="P:DNA repair"/>
    <property type="evidence" value="ECO:0007669"/>
    <property type="project" value="TreeGrafter"/>
</dbReference>
<dbReference type="Pfam" id="PF02260">
    <property type="entry name" value="FATC"/>
    <property type="match status" value="1"/>
</dbReference>
<evidence type="ECO:0000256" key="11">
    <source>
        <dbReference type="ARBA" id="ARBA00024420"/>
    </source>
</evidence>
<dbReference type="Pfam" id="PF00454">
    <property type="entry name" value="PI3_PI4_kinase"/>
    <property type="match status" value="1"/>
</dbReference>
<dbReference type="InterPro" id="IPR050517">
    <property type="entry name" value="DDR_Repair_Kinase"/>
</dbReference>
<organism evidence="15 16">
    <name type="scientific">Cryptosporidium andersoni</name>
    <dbReference type="NCBI Taxonomy" id="117008"/>
    <lineage>
        <taxon>Eukaryota</taxon>
        <taxon>Sar</taxon>
        <taxon>Alveolata</taxon>
        <taxon>Apicomplexa</taxon>
        <taxon>Conoidasida</taxon>
        <taxon>Coccidia</taxon>
        <taxon>Eucoccidiorida</taxon>
        <taxon>Eimeriorina</taxon>
        <taxon>Cryptosporidiidae</taxon>
        <taxon>Cryptosporidium</taxon>
    </lineage>
</organism>
<evidence type="ECO:0000256" key="2">
    <source>
        <dbReference type="ARBA" id="ARBA00010769"/>
    </source>
</evidence>
<sequence length="3644" mass="419878">MNLKNSNELTEVISTLSIAEEDPRKLDEFVDLHCECIGTLRKYLLEGIKQYIFGDQDVEKSIITFSAMQSALRGICCSYGHVIFPINGLGQLFYRLLSHFFAFRVQFKLVYFSDCEFIGQDYASEYFINEMMLNKTYTSLVLQELVLLKKWSSSLCIIVKLISSEDDKIFELFTNETIQNIHKLAKLINESNCSTQKTYDCSQIQDLYSHLLSHLRSYIGWPTGLQSPIAIRVPNDTLKVLVLLGSLSIQILSILYTEEVESHTRYCFIEAWICILKNVMVLYSNYELIAVSMHILENLTLNYKLWPYTVNIMLLNLDIKLIEELYASSIFDSLSINNMWLPSFEKKALVPFLHLIGEFTVWALNTLKWQFPLKLDISLIINSEYNKTPSLKVVKVLLKVIEKWQKLFSWSEFSLLDGYVALLTSRLYSTISTELLDEISNIIFTKIRKDLLQVLDNSNINNKYLPSRLKIRALENFLIKLDIPKLTMEFEFCEADTLVQALATTVCGLHEMYTSNISSHRIYFFIAHIQIVLSKYFDCEALLVTPPVIHTKYLIIHLTLEMARLLIKKGTKNSFELGLYLMNHFCRLSETVINLNNLSNWTLSQLISLVEISIRLITVPQKVSKQILSSFIDIVSTECTFTSFIIWNYISNVLYLYCIESEELDNDVTDKLLLKIGHLSADERLSQAALFNVLKPLSILLLADLNHNTKDMIIQELNMTRTTSVKNTFETEYPFGSNYNSLSVFHYQEAESGCLDTNYFPVEPNCWNCKEQIDIMDTILNKDEIYYCSKCLSPLPTSIDIGQIDDSNKLDNYWTIQKLALYYKKVGSTKNEHSSSLLTKILELIDNVPYTNSEWFFSSIASILSLSSVNCNISMKIKVALLIQVSLSHNLKIPKLYQIQLLRLLNSPTFVLNFLTNESEIFNNRFLASYTKMPPPITIIAATDELRDPITLFYRIIFEKFKLSIIFGPTIGLYTTKYDINDLEVIIHPIFGPIFALDELIIYISSNNINSQKVYMKFMNLSRSMIYPNLLSRIQTDPSFSSKVTHLANNSKYIVPQWVYKELITNISDSFAQLHISSLVAIYLNNLQNIKVFWMETWILKSYKEYSIGFLPINSKDIKNSRKSTNYSHQAFVLLSYLSSILMNNKTTVSSLAISPGFNSCLAATFMDIFCTEGYNKYWSLLLLGSSYDYLLPHLIYTALPLFVQKPLLPSIIEWCHFMPNIFSYDKLMAQLAPFIISHLNTYNVPYTKLCNLSADNINFFEYLISTYYSQVLQKSSEEILFFPQSLICICTIALLWGITCPHHYFWILYGTEENSTGFNQILKFFTEDEGIAFRIEDNFIFNKQCLWLTEKIELLICNKFTNKTCESPSLKKKKLDKCDSTVTSGYSSNNHSTFKVDKFLYENFMWILEYYSKSIFNDKSPHSTKSSINLAFLPVSFIVTSLPLDSKNPIYWYRVLRSISLLLFISKGHIKKYAMRLFEFLMKATQLTNLHPTCLESWYIYINSITDTLSLTGSAISNSSNIFLQLVPAIIDILLKMLLHFNKLEDYGKVHTITYTKSCIKDLFSYILETINKIDKNFLLLVPIISAKELCCIRKLIMKYLALDSTSVTNQSDEQIDIAYERYLIDTFARRIDMVLLFLTPNAPHITYEKLLGSIKDLLFLHPIDSYWVLYSNIDNYVLLRLHKLYEHSLRIISTTGSDSLSILQREGFNNGQSIKEVISTDELNRHNIFQVSSQKENLTFVCSTLPRKISYSIEKSMMFLRNIAAILIGTIGAIGGEFHLQNYINHTFQDKTVSQTLLNSATEPNEYNNMPIMLKTSIFIHDIYKLTISLLQDYLITYAHWNVAAYAIQESLKYIGCHYKSNKTDFPNTDTWSQFRPEIQELLEPYRTTEYRILEGTKDHILSQLRSINNNKIENVYEFYFWCIDKVNEATSYRNENYIINNTEVPKSIKSIGILLEGCRLAALGIPSVFNYILPIVIECIILLCPHSDIRMLKEKLCSLVISGLQCNVEQIQTFEKKSTTQKSRNISCPLIHSVTYESIFIVITNLMELYEYLLQRKVPNTLSWFSESLLEPYLQNLYNSELDRRHHYSKKSSLSKDNEKFRKSNETSEQMKGASIPSNITLSLLAEATNFKGQKHTDKITNSANKQLPSQDISESEYTECEINRYIFEEVKDKENFDEQITNSADSEIKNIRRRPASNIGDRFLSSLSNRPIIPLLANLQFLIDVPISILVQAALSCGAYTRALLLIERSLLMGQTISETIYRRKSRRINNFKGSRLMNQFGLNMEYAGNAIDYLGTHNFPNIQFDPLNPLGFYSACFNYFNELDSLTPDYQNSASNHILYLLFRCYFGVNDIDNLLGIMKLNEDIHNGLSSSMGKDLVQALLKKDYLRGSTIYEHILTENRTPRFNHTFIYKSYFRCLLNAGLPQIVLNSVLFSKKLKNIEALTITNSIETERSLENQVMHISEPNSEFHSSMTTVINNSSLSIYISEALEACYMLGDWSRLEYFLSNTPESDFYLMPFERDAQSDQLFMDLFIPTNLDRIFQKFDVYRGKLLLLLHYLQREETANKLTPEIKRIKIEKSFHSNLEKARNLVYTQLSTAWKDSYFRSFPFLEKLHILMDIEFIFIFLTNSTNCNSKLNSLAENLSSKKSEDEKLTNINTPRWFRIAKFFVDRVDNIQGKFETKYRLLANAKLTLEMAGYSIEALSTLLVLTMSKMSHFNYSQTYSNFLESIDIHEPEYRYNVNSINSNTCDTANVSYLNSNISQLCISDNSNNFIPGAIQIHNCITPKYIEFLLIEKQNSKKTTWTYTEMNLISLWESSCDKCPFLVNLNRNLLISYLNELFNRNQVNTALYVYKLCHNANLNKHILNNSALAELDLIYLRWAIQSSMISSESIISAFSNTIKFRPSCERTYFQFATYLDHYFHLIISNRDSDCTNSTSLYVDTPASIYCGLGSVLQCDVIIYQCILMYLNTLKYGNSFTYSSLSRILFLMFNHSPLLIKRVTYSNRNNSQQPTNQSKDLLSVNNTGNIDSLTKIKNDISEVPSVLWFTVLPQLLSRCQHSSLGTCIIQPLIARILRQLPHQAAWYFVAMLKSNCSDRKNTAINILNFSKLLSIELTSKEFCNNDVYITIIEDYISIFEGLTILAMDMSSGNSVPTQLNKRNDRSSSSRISNRSLSLRVDFQSLYHSINNINKTNVIVPIQKQLYFFDSSLGQNTSMQFASFLPNIKQFISTQRINSAPNDKWKIFNYSSNELITITGMEDIITVLSSKQKPKRIGIIGNDGHIYYYLVKSEKRGDLRKDMRLMELARIANQRMTRKDAELHLRTFCVIPLSEVAGIIEWVPNVVTLRSLVTNEWKEIIGPTKFHRQLLETQDILRQNSTNPEKLYKIFCEDILPRYPPVLHNWFFKQFSVTSSYNWLQAKQLYTKSTAAWSMFGYIVGLGDRHAENILIDTCNGEIIHVDFDCLFGKGFLLEIPEIVPFRLTPNIVIAMGTCGVEGTFTGSCISAMNVFRSPFNKTLIMTYLEAFVHDPLIEWMRPGKASQILSSEGINIDPASFAAIAKGHSHLRTIHRKLHGMVNCVAEYVKIGSTSKNSSPEHSRRSVQERGLGLSVESQVIELINSAKCKHNLAVMYAGWMPQL</sequence>
<evidence type="ECO:0000259" key="14">
    <source>
        <dbReference type="PROSITE" id="PS51190"/>
    </source>
</evidence>
<comment type="subcellular location">
    <subcellularLocation>
        <location evidence="1">Nucleus</location>
    </subcellularLocation>
</comment>
<dbReference type="GO" id="GO:0005634">
    <property type="term" value="C:nucleus"/>
    <property type="evidence" value="ECO:0007669"/>
    <property type="project" value="UniProtKB-SubCell"/>
</dbReference>
<feature type="domain" description="PI3K/PI4K catalytic" evidence="13">
    <location>
        <begin position="3264"/>
        <end position="3579"/>
    </location>
</feature>
<dbReference type="Gene3D" id="3.30.1010.10">
    <property type="entry name" value="Phosphatidylinositol 3-kinase Catalytic Subunit, Chain A, domain 4"/>
    <property type="match status" value="1"/>
</dbReference>
<dbReference type="InterPro" id="IPR003152">
    <property type="entry name" value="FATC_dom"/>
</dbReference>
<evidence type="ECO:0000259" key="13">
    <source>
        <dbReference type="PROSITE" id="PS50290"/>
    </source>
</evidence>
<name>A0A1J4MUI1_9CRYT</name>
<dbReference type="EMBL" id="LRBS01000031">
    <property type="protein sequence ID" value="OII77727.1"/>
    <property type="molecule type" value="Genomic_DNA"/>
</dbReference>
<evidence type="ECO:0000313" key="15">
    <source>
        <dbReference type="EMBL" id="OII77727.1"/>
    </source>
</evidence>
<keyword evidence="8 15" id="KW-0418">Kinase</keyword>
<gene>
    <name evidence="15" type="ORF">cand_015430</name>
</gene>
<dbReference type="InterPro" id="IPR000403">
    <property type="entry name" value="PI3/4_kinase_cat_dom"/>
</dbReference>
<evidence type="ECO:0000256" key="12">
    <source>
        <dbReference type="SAM" id="MobiDB-lite"/>
    </source>
</evidence>
<dbReference type="GO" id="GO:0000723">
    <property type="term" value="P:telomere maintenance"/>
    <property type="evidence" value="ECO:0007669"/>
    <property type="project" value="TreeGrafter"/>
</dbReference>
<dbReference type="GO" id="GO:0000077">
    <property type="term" value="P:DNA damage checkpoint signaling"/>
    <property type="evidence" value="ECO:0007669"/>
    <property type="project" value="TreeGrafter"/>
</dbReference>
<dbReference type="SMART" id="SM01343">
    <property type="entry name" value="FATC"/>
    <property type="match status" value="1"/>
</dbReference>
<evidence type="ECO:0000256" key="4">
    <source>
        <dbReference type="ARBA" id="ARBA00022527"/>
    </source>
</evidence>
<feature type="region of interest" description="Disordered" evidence="12">
    <location>
        <begin position="2091"/>
        <end position="2116"/>
    </location>
</feature>
<evidence type="ECO:0000256" key="1">
    <source>
        <dbReference type="ARBA" id="ARBA00004123"/>
    </source>
</evidence>